<protein>
    <submittedName>
        <fullName evidence="2">Uncharacterized protein</fullName>
    </submittedName>
</protein>
<proteinExistence type="predicted"/>
<reference evidence="2" key="3">
    <citation type="submission" date="2021-05" db="UniProtKB">
        <authorList>
            <consortium name="EnsemblPlants"/>
        </authorList>
    </citation>
    <scope>IDENTIFICATION</scope>
    <source>
        <strain evidence="2">cv. B73</strain>
    </source>
</reference>
<dbReference type="EnsemblPlants" id="Zm00001eb405840_T001">
    <property type="protein sequence ID" value="Zm00001eb405840_P001"/>
    <property type="gene ID" value="Zm00001eb405840"/>
</dbReference>
<evidence type="ECO:0000256" key="1">
    <source>
        <dbReference type="SAM" id="MobiDB-lite"/>
    </source>
</evidence>
<evidence type="ECO:0000313" key="2">
    <source>
        <dbReference type="EnsemblPlants" id="Zm00001eb405840_P001"/>
    </source>
</evidence>
<name>A0A804UL58_MAIZE</name>
<accession>A0A804UL58</accession>
<sequence length="163" mass="17338">MSACRGSPCSSPTSSSPRGSCSPSTAWLAITSSKLPHGALHTQRRGQGVVLVLRGQGPAARIHRPHPSRVGNMADLDLACPSAVVAPMDMGTTTSIWCQGAHVSSRGKYGDDVYGKGDVLGLYISVPHGERFELQVSERQGQAFSCKGQDARAHILGQHWLMF</sequence>
<reference evidence="3" key="1">
    <citation type="journal article" date="2009" name="Science">
        <title>The B73 maize genome: complexity, diversity, and dynamics.</title>
        <authorList>
            <person name="Schnable P.S."/>
            <person name="Ware D."/>
            <person name="Fulton R.S."/>
            <person name="Stein J.C."/>
            <person name="Wei F."/>
            <person name="Pasternak S."/>
            <person name="Liang C."/>
            <person name="Zhang J."/>
            <person name="Fulton L."/>
            <person name="Graves T.A."/>
            <person name="Minx P."/>
            <person name="Reily A.D."/>
            <person name="Courtney L."/>
            <person name="Kruchowski S.S."/>
            <person name="Tomlinson C."/>
            <person name="Strong C."/>
            <person name="Delehaunty K."/>
            <person name="Fronick C."/>
            <person name="Courtney B."/>
            <person name="Rock S.M."/>
            <person name="Belter E."/>
            <person name="Du F."/>
            <person name="Kim K."/>
            <person name="Abbott R.M."/>
            <person name="Cotton M."/>
            <person name="Levy A."/>
            <person name="Marchetto P."/>
            <person name="Ochoa K."/>
            <person name="Jackson S.M."/>
            <person name="Gillam B."/>
            <person name="Chen W."/>
            <person name="Yan L."/>
            <person name="Higginbotham J."/>
            <person name="Cardenas M."/>
            <person name="Waligorski J."/>
            <person name="Applebaum E."/>
            <person name="Phelps L."/>
            <person name="Falcone J."/>
            <person name="Kanchi K."/>
            <person name="Thane T."/>
            <person name="Scimone A."/>
            <person name="Thane N."/>
            <person name="Henke J."/>
            <person name="Wang T."/>
            <person name="Ruppert J."/>
            <person name="Shah N."/>
            <person name="Rotter K."/>
            <person name="Hodges J."/>
            <person name="Ingenthron E."/>
            <person name="Cordes M."/>
            <person name="Kohlberg S."/>
            <person name="Sgro J."/>
            <person name="Delgado B."/>
            <person name="Mead K."/>
            <person name="Chinwalla A."/>
            <person name="Leonard S."/>
            <person name="Crouse K."/>
            <person name="Collura K."/>
            <person name="Kudrna D."/>
            <person name="Currie J."/>
            <person name="He R."/>
            <person name="Angelova A."/>
            <person name="Rajasekar S."/>
            <person name="Mueller T."/>
            <person name="Lomeli R."/>
            <person name="Scara G."/>
            <person name="Ko A."/>
            <person name="Delaney K."/>
            <person name="Wissotski M."/>
            <person name="Lopez G."/>
            <person name="Campos D."/>
            <person name="Braidotti M."/>
            <person name="Ashley E."/>
            <person name="Golser W."/>
            <person name="Kim H."/>
            <person name="Lee S."/>
            <person name="Lin J."/>
            <person name="Dujmic Z."/>
            <person name="Kim W."/>
            <person name="Talag J."/>
            <person name="Zuccolo A."/>
            <person name="Fan C."/>
            <person name="Sebastian A."/>
            <person name="Kramer M."/>
            <person name="Spiegel L."/>
            <person name="Nascimento L."/>
            <person name="Zutavern T."/>
            <person name="Miller B."/>
            <person name="Ambroise C."/>
            <person name="Muller S."/>
            <person name="Spooner W."/>
            <person name="Narechania A."/>
            <person name="Ren L."/>
            <person name="Wei S."/>
            <person name="Kumari S."/>
            <person name="Faga B."/>
            <person name="Levy M.J."/>
            <person name="McMahan L."/>
            <person name="Van Buren P."/>
            <person name="Vaughn M.W."/>
            <person name="Ying K."/>
            <person name="Yeh C.-T."/>
            <person name="Emrich S.J."/>
            <person name="Jia Y."/>
            <person name="Kalyanaraman A."/>
            <person name="Hsia A.-P."/>
            <person name="Barbazuk W.B."/>
            <person name="Baucom R.S."/>
            <person name="Brutnell T.P."/>
            <person name="Carpita N.C."/>
            <person name="Chaparro C."/>
            <person name="Chia J.-M."/>
            <person name="Deragon J.-M."/>
            <person name="Estill J.C."/>
            <person name="Fu Y."/>
            <person name="Jeddeloh J.A."/>
            <person name="Han Y."/>
            <person name="Lee H."/>
            <person name="Li P."/>
            <person name="Lisch D.R."/>
            <person name="Liu S."/>
            <person name="Liu Z."/>
            <person name="Nagel D.H."/>
            <person name="McCann M.C."/>
            <person name="SanMiguel P."/>
            <person name="Myers A.M."/>
            <person name="Nettleton D."/>
            <person name="Nguyen J."/>
            <person name="Penning B.W."/>
            <person name="Ponnala L."/>
            <person name="Schneider K.L."/>
            <person name="Schwartz D.C."/>
            <person name="Sharma A."/>
            <person name="Soderlund C."/>
            <person name="Springer N.M."/>
            <person name="Sun Q."/>
            <person name="Wang H."/>
            <person name="Waterman M."/>
            <person name="Westerman R."/>
            <person name="Wolfgruber T.K."/>
            <person name="Yang L."/>
            <person name="Yu Y."/>
            <person name="Zhang L."/>
            <person name="Zhou S."/>
            <person name="Zhu Q."/>
            <person name="Bennetzen J.L."/>
            <person name="Dawe R.K."/>
            <person name="Jiang J."/>
            <person name="Jiang N."/>
            <person name="Presting G.G."/>
            <person name="Wessler S.R."/>
            <person name="Aluru S."/>
            <person name="Martienssen R.A."/>
            <person name="Clifton S.W."/>
            <person name="McCombie W.R."/>
            <person name="Wing R.A."/>
            <person name="Wilson R.K."/>
        </authorList>
    </citation>
    <scope>NUCLEOTIDE SEQUENCE [LARGE SCALE GENOMIC DNA]</scope>
    <source>
        <strain evidence="3">cv. B73</strain>
    </source>
</reference>
<dbReference type="Proteomes" id="UP000007305">
    <property type="component" value="Chromosome 10"/>
</dbReference>
<keyword evidence="3" id="KW-1185">Reference proteome</keyword>
<organism evidence="2 3">
    <name type="scientific">Zea mays</name>
    <name type="common">Maize</name>
    <dbReference type="NCBI Taxonomy" id="4577"/>
    <lineage>
        <taxon>Eukaryota</taxon>
        <taxon>Viridiplantae</taxon>
        <taxon>Streptophyta</taxon>
        <taxon>Embryophyta</taxon>
        <taxon>Tracheophyta</taxon>
        <taxon>Spermatophyta</taxon>
        <taxon>Magnoliopsida</taxon>
        <taxon>Liliopsida</taxon>
        <taxon>Poales</taxon>
        <taxon>Poaceae</taxon>
        <taxon>PACMAD clade</taxon>
        <taxon>Panicoideae</taxon>
        <taxon>Andropogonodae</taxon>
        <taxon>Andropogoneae</taxon>
        <taxon>Tripsacinae</taxon>
        <taxon>Zea</taxon>
    </lineage>
</organism>
<reference evidence="2" key="2">
    <citation type="submission" date="2019-07" db="EMBL/GenBank/DDBJ databases">
        <authorList>
            <person name="Seetharam A."/>
            <person name="Woodhouse M."/>
            <person name="Cannon E."/>
        </authorList>
    </citation>
    <scope>NUCLEOTIDE SEQUENCE [LARGE SCALE GENOMIC DNA]</scope>
    <source>
        <strain evidence="2">cv. B73</strain>
    </source>
</reference>
<feature type="region of interest" description="Disordered" evidence="1">
    <location>
        <begin position="1"/>
        <end position="22"/>
    </location>
</feature>
<dbReference type="AlphaFoldDB" id="A0A804UL58"/>
<dbReference type="InParanoid" id="A0A804UL58"/>
<dbReference type="Gramene" id="Zm00001eb405840_T001">
    <property type="protein sequence ID" value="Zm00001eb405840_P001"/>
    <property type="gene ID" value="Zm00001eb405840"/>
</dbReference>
<evidence type="ECO:0000313" key="3">
    <source>
        <dbReference type="Proteomes" id="UP000007305"/>
    </source>
</evidence>